<dbReference type="InterPro" id="IPR029035">
    <property type="entry name" value="DHS-like_NAD/FAD-binding_dom"/>
</dbReference>
<dbReference type="InterPro" id="IPR045229">
    <property type="entry name" value="TPP_enz"/>
</dbReference>
<keyword evidence="2" id="KW-0786">Thiamine pyrophosphate</keyword>
<proteinExistence type="inferred from homology"/>
<dbReference type="Gene3D" id="3.40.50.1220">
    <property type="entry name" value="TPP-binding domain"/>
    <property type="match status" value="1"/>
</dbReference>
<evidence type="ECO:0000313" key="6">
    <source>
        <dbReference type="Proteomes" id="UP001610432"/>
    </source>
</evidence>
<evidence type="ECO:0000256" key="1">
    <source>
        <dbReference type="ARBA" id="ARBA00007812"/>
    </source>
</evidence>
<reference evidence="5 6" key="1">
    <citation type="submission" date="2024-07" db="EMBL/GenBank/DDBJ databases">
        <title>Section-level genome sequencing and comparative genomics of Aspergillus sections Usti and Cavernicolus.</title>
        <authorList>
            <consortium name="Lawrence Berkeley National Laboratory"/>
            <person name="Nybo J.L."/>
            <person name="Vesth T.C."/>
            <person name="Theobald S."/>
            <person name="Frisvad J.C."/>
            <person name="Larsen T.O."/>
            <person name="Kjaerboelling I."/>
            <person name="Rothschild-Mancinelli K."/>
            <person name="Lyhne E.K."/>
            <person name="Kogle M.E."/>
            <person name="Barry K."/>
            <person name="Clum A."/>
            <person name="Na H."/>
            <person name="Ledsgaard L."/>
            <person name="Lin J."/>
            <person name="Lipzen A."/>
            <person name="Kuo A."/>
            <person name="Riley R."/>
            <person name="Mondo S."/>
            <person name="Labutti K."/>
            <person name="Haridas S."/>
            <person name="Pangalinan J."/>
            <person name="Salamov A.A."/>
            <person name="Simmons B.A."/>
            <person name="Magnuson J.K."/>
            <person name="Chen J."/>
            <person name="Drula E."/>
            <person name="Henrissat B."/>
            <person name="Wiebenga A."/>
            <person name="Lubbers R.J."/>
            <person name="Gomes A.C."/>
            <person name="Macurrencykelacurrency M.R."/>
            <person name="Stajich J."/>
            <person name="Grigoriev I.V."/>
            <person name="Mortensen U.H."/>
            <person name="De Vries R.P."/>
            <person name="Baker S.E."/>
            <person name="Andersen M.R."/>
        </authorList>
    </citation>
    <scope>NUCLEOTIDE SEQUENCE [LARGE SCALE GENOMIC DNA]</scope>
    <source>
        <strain evidence="5 6">CBS 449.75</strain>
    </source>
</reference>
<evidence type="ECO:0000313" key="5">
    <source>
        <dbReference type="EMBL" id="KAL2869609.1"/>
    </source>
</evidence>
<dbReference type="GeneID" id="98149967"/>
<comment type="similarity">
    <text evidence="1">Belongs to the TPP enzyme family.</text>
</comment>
<evidence type="ECO:0000256" key="2">
    <source>
        <dbReference type="ARBA" id="ARBA00023052"/>
    </source>
</evidence>
<sequence length="483" mass="52593">MLDALLDGTAIIVICGQVPTASQGKGAFQEINVLELARACTKWATSVQRIWELPMAVRSAFQRAMEGRPGPVLISIPKDVAQAKFDSGALEAYNSMKKDSVAPSPDPISNGGADHLQAIDHVADLINPSQHPLICAGNGAVASQESMALLRQVVDEYRIPAATTLLGLGCFDHNHPLSMGMMGTYGTPCANYAAQSADLILVMGARLDERAVGKASGFAPNAREKAKDGKGGIVHFDISPDFLGKFVEPTQVILGQLTMTVNILLRRLKRTGRAEWLGIIQQLKGEHHLQRNLSEHKHPHPLPREVIAELGRQTASMQNSVTITTGVGQHQMWTAKYYDWKRGHCLVTSGGLGTMGYGLPAAIGSKVARPGNHMAELLTASQHDLSVKVILLNNQEQGMISQLQRESYAGRVCYARQDNPDFVRLARSMNCQGRRCFLKEEMAECIEWLLRCDGPALLDVPIAETEMVPIFPSGQSLDCIKFE</sequence>
<dbReference type="PANTHER" id="PTHR18968">
    <property type="entry name" value="THIAMINE PYROPHOSPHATE ENZYMES"/>
    <property type="match status" value="1"/>
</dbReference>
<dbReference type="Pfam" id="PF02775">
    <property type="entry name" value="TPP_enzyme_C"/>
    <property type="match status" value="1"/>
</dbReference>
<dbReference type="PANTHER" id="PTHR18968:SF13">
    <property type="entry name" value="ACETOLACTATE SYNTHASE CATALYTIC SUBUNIT, MITOCHONDRIAL"/>
    <property type="match status" value="1"/>
</dbReference>
<gene>
    <name evidence="5" type="ORF">BJX67DRAFT_392117</name>
</gene>
<dbReference type="SUPFAM" id="SSF52518">
    <property type="entry name" value="Thiamin diphosphate-binding fold (THDP-binding)"/>
    <property type="match status" value="2"/>
</dbReference>
<dbReference type="InterPro" id="IPR012000">
    <property type="entry name" value="Thiamin_PyroP_enz_cen_dom"/>
</dbReference>
<evidence type="ECO:0000259" key="4">
    <source>
        <dbReference type="Pfam" id="PF02775"/>
    </source>
</evidence>
<comment type="caution">
    <text evidence="5">The sequence shown here is derived from an EMBL/GenBank/DDBJ whole genome shotgun (WGS) entry which is preliminary data.</text>
</comment>
<dbReference type="SUPFAM" id="SSF52467">
    <property type="entry name" value="DHS-like NAD/FAD-binding domain"/>
    <property type="match status" value="1"/>
</dbReference>
<accession>A0ABR4LZK0</accession>
<dbReference type="Proteomes" id="UP001610432">
    <property type="component" value="Unassembled WGS sequence"/>
</dbReference>
<evidence type="ECO:0000259" key="3">
    <source>
        <dbReference type="Pfam" id="PF00205"/>
    </source>
</evidence>
<keyword evidence="6" id="KW-1185">Reference proteome</keyword>
<organism evidence="5 6">
    <name type="scientific">Aspergillus lucknowensis</name>
    <dbReference type="NCBI Taxonomy" id="176173"/>
    <lineage>
        <taxon>Eukaryota</taxon>
        <taxon>Fungi</taxon>
        <taxon>Dikarya</taxon>
        <taxon>Ascomycota</taxon>
        <taxon>Pezizomycotina</taxon>
        <taxon>Eurotiomycetes</taxon>
        <taxon>Eurotiomycetidae</taxon>
        <taxon>Eurotiales</taxon>
        <taxon>Aspergillaceae</taxon>
        <taxon>Aspergillus</taxon>
        <taxon>Aspergillus subgen. Nidulantes</taxon>
    </lineage>
</organism>
<dbReference type="InterPro" id="IPR029061">
    <property type="entry name" value="THDP-binding"/>
</dbReference>
<dbReference type="RefSeq" id="XP_070888588.1">
    <property type="nucleotide sequence ID" value="XM_071034895.1"/>
</dbReference>
<feature type="domain" description="Thiamine pyrophosphate enzyme TPP-binding" evidence="4">
    <location>
        <begin position="326"/>
        <end position="460"/>
    </location>
</feature>
<protein>
    <submittedName>
        <fullName evidence="5">DHS-like NAD/FAD-binding domain-containing protein</fullName>
    </submittedName>
</protein>
<feature type="domain" description="Thiamine pyrophosphate enzyme central" evidence="3">
    <location>
        <begin position="119"/>
        <end position="261"/>
    </location>
</feature>
<name>A0ABR4LZK0_9EURO</name>
<dbReference type="InterPro" id="IPR011766">
    <property type="entry name" value="TPP_enzyme_TPP-bd"/>
</dbReference>
<dbReference type="Gene3D" id="3.40.50.970">
    <property type="match status" value="2"/>
</dbReference>
<dbReference type="EMBL" id="JBFXLQ010000009">
    <property type="protein sequence ID" value="KAL2869609.1"/>
    <property type="molecule type" value="Genomic_DNA"/>
</dbReference>
<dbReference type="CDD" id="cd07035">
    <property type="entry name" value="TPP_PYR_POX_like"/>
    <property type="match status" value="1"/>
</dbReference>
<dbReference type="Pfam" id="PF00205">
    <property type="entry name" value="TPP_enzyme_M"/>
    <property type="match status" value="1"/>
</dbReference>